<keyword evidence="4" id="KW-0647">Proteasome</keyword>
<dbReference type="Proteomes" id="UP001219518">
    <property type="component" value="Unassembled WGS sequence"/>
</dbReference>
<accession>A0AAE1HSD0</accession>
<keyword evidence="5" id="KW-1185">Reference proteome</keyword>
<comment type="similarity">
    <text evidence="1">Belongs to the PSMG1 family.</text>
</comment>
<evidence type="ECO:0000256" key="2">
    <source>
        <dbReference type="ARBA" id="ARBA00019180"/>
    </source>
</evidence>
<comment type="caution">
    <text evidence="4">The sequence shown here is derived from an EMBL/GenBank/DDBJ whole genome shotgun (WGS) entry which is preliminary data.</text>
</comment>
<reference evidence="4" key="1">
    <citation type="submission" date="2021-07" db="EMBL/GenBank/DDBJ databases">
        <authorList>
            <person name="Catto M.A."/>
            <person name="Jacobson A."/>
            <person name="Kennedy G."/>
            <person name="Labadie P."/>
            <person name="Hunt B.G."/>
            <person name="Srinivasan R."/>
        </authorList>
    </citation>
    <scope>NUCLEOTIDE SEQUENCE</scope>
    <source>
        <strain evidence="4">PL_HMW_Pooled</strain>
        <tissue evidence="4">Head</tissue>
    </source>
</reference>
<evidence type="ECO:0000256" key="3">
    <source>
        <dbReference type="ARBA" id="ARBA00023186"/>
    </source>
</evidence>
<dbReference type="Pfam" id="PF16094">
    <property type="entry name" value="PAC1"/>
    <property type="match status" value="1"/>
</dbReference>
<dbReference type="PANTHER" id="PTHR15069">
    <property type="entry name" value="PROTEASOME ASSEMBLY CHAPERONE 1"/>
    <property type="match status" value="1"/>
</dbReference>
<evidence type="ECO:0000256" key="1">
    <source>
        <dbReference type="ARBA" id="ARBA00005261"/>
    </source>
</evidence>
<reference evidence="4" key="2">
    <citation type="journal article" date="2023" name="BMC Genomics">
        <title>Pest status, molecular evolution, and epigenetic factors derived from the genome assembly of Frankliniella fusca, a thysanopteran phytovirus vector.</title>
        <authorList>
            <person name="Catto M.A."/>
            <person name="Labadie P.E."/>
            <person name="Jacobson A.L."/>
            <person name="Kennedy G.G."/>
            <person name="Srinivasan R."/>
            <person name="Hunt B.G."/>
        </authorList>
    </citation>
    <scope>NUCLEOTIDE SEQUENCE</scope>
    <source>
        <strain evidence="4">PL_HMW_Pooled</strain>
    </source>
</reference>
<gene>
    <name evidence="4" type="ORF">KUF71_014109</name>
</gene>
<sequence>MPLFGEIVEPVSRALYIDESSDEEDNLEDSGTNVTKVNWEDDTPSSPATILVFYGQLAADFLQKVLHGLNPKSAAHLKEKLLSRNKVPKELNLQIYKLSNGIYGCFCPNVDIGKSSSLVLEELVPIFKRCNQVIVVCSLPAPFFKGNDSTLDLPSAFMRALYTSTFDQKDVVAPLLESPNLVTGVPASILSWCEVFDKPGCLYVSYTDSPHLDSISAEPLVNVFSSVGGGVFKTNVLSFQSAIPEPSSNLYI</sequence>
<dbReference type="AlphaFoldDB" id="A0AAE1HSD0"/>
<dbReference type="GO" id="GO:0070628">
    <property type="term" value="F:proteasome binding"/>
    <property type="evidence" value="ECO:0007669"/>
    <property type="project" value="TreeGrafter"/>
</dbReference>
<proteinExistence type="inferred from homology"/>
<protein>
    <recommendedName>
        <fullName evidence="2">Proteasome assembly chaperone 1</fullName>
    </recommendedName>
</protein>
<dbReference type="PANTHER" id="PTHR15069:SF1">
    <property type="entry name" value="PROTEASOME ASSEMBLY CHAPERONE 1"/>
    <property type="match status" value="1"/>
</dbReference>
<dbReference type="GO" id="GO:0000502">
    <property type="term" value="C:proteasome complex"/>
    <property type="evidence" value="ECO:0007669"/>
    <property type="project" value="UniProtKB-KW"/>
</dbReference>
<evidence type="ECO:0000313" key="4">
    <source>
        <dbReference type="EMBL" id="KAK3925860.1"/>
    </source>
</evidence>
<dbReference type="EMBL" id="JAHWGI010001240">
    <property type="protein sequence ID" value="KAK3925860.1"/>
    <property type="molecule type" value="Genomic_DNA"/>
</dbReference>
<name>A0AAE1HSD0_9NEOP</name>
<dbReference type="GO" id="GO:0080129">
    <property type="term" value="P:proteasome core complex assembly"/>
    <property type="evidence" value="ECO:0007669"/>
    <property type="project" value="TreeGrafter"/>
</dbReference>
<dbReference type="InterPro" id="IPR016565">
    <property type="entry name" value="Proteasome_assmbl_chp_1"/>
</dbReference>
<dbReference type="GO" id="GO:0005783">
    <property type="term" value="C:endoplasmic reticulum"/>
    <property type="evidence" value="ECO:0007669"/>
    <property type="project" value="InterPro"/>
</dbReference>
<organism evidence="4 5">
    <name type="scientific">Frankliniella fusca</name>
    <dbReference type="NCBI Taxonomy" id="407009"/>
    <lineage>
        <taxon>Eukaryota</taxon>
        <taxon>Metazoa</taxon>
        <taxon>Ecdysozoa</taxon>
        <taxon>Arthropoda</taxon>
        <taxon>Hexapoda</taxon>
        <taxon>Insecta</taxon>
        <taxon>Pterygota</taxon>
        <taxon>Neoptera</taxon>
        <taxon>Paraneoptera</taxon>
        <taxon>Thysanoptera</taxon>
        <taxon>Terebrantia</taxon>
        <taxon>Thripoidea</taxon>
        <taxon>Thripidae</taxon>
        <taxon>Frankliniella</taxon>
    </lineage>
</organism>
<evidence type="ECO:0000313" key="5">
    <source>
        <dbReference type="Proteomes" id="UP001219518"/>
    </source>
</evidence>
<keyword evidence="3" id="KW-0143">Chaperone</keyword>